<keyword evidence="2" id="KW-1185">Reference proteome</keyword>
<dbReference type="Proteomes" id="UP000309128">
    <property type="component" value="Unassembled WGS sequence"/>
</dbReference>
<dbReference type="RefSeq" id="WP_138664776.1">
    <property type="nucleotide sequence ID" value="NZ_VCKY01000009.1"/>
</dbReference>
<accession>A0A5S4FW62</accession>
<evidence type="ECO:0000313" key="1">
    <source>
        <dbReference type="EMBL" id="TMR24584.1"/>
    </source>
</evidence>
<comment type="caution">
    <text evidence="1">The sequence shown here is derived from an EMBL/GenBank/DDBJ whole genome shotgun (WGS) entry which is preliminary data.</text>
</comment>
<proteinExistence type="predicted"/>
<protein>
    <submittedName>
        <fullName evidence="1">Uncharacterized protein</fullName>
    </submittedName>
</protein>
<organism evidence="1 2">
    <name type="scientific">Nonomuraea turkmeniaca</name>
    <dbReference type="NCBI Taxonomy" id="103838"/>
    <lineage>
        <taxon>Bacteria</taxon>
        <taxon>Bacillati</taxon>
        <taxon>Actinomycetota</taxon>
        <taxon>Actinomycetes</taxon>
        <taxon>Streptosporangiales</taxon>
        <taxon>Streptosporangiaceae</taxon>
        <taxon>Nonomuraea</taxon>
    </lineage>
</organism>
<dbReference type="AlphaFoldDB" id="A0A5S4FW62"/>
<gene>
    <name evidence="1" type="ORF">ETD86_04375</name>
</gene>
<reference evidence="1 2" key="1">
    <citation type="submission" date="2019-05" db="EMBL/GenBank/DDBJ databases">
        <title>Draft genome sequence of Nonomuraea turkmeniaca DSM 43926.</title>
        <authorList>
            <person name="Saricaoglu S."/>
            <person name="Isik K."/>
        </authorList>
    </citation>
    <scope>NUCLEOTIDE SEQUENCE [LARGE SCALE GENOMIC DNA]</scope>
    <source>
        <strain evidence="1 2">DSM 43926</strain>
    </source>
</reference>
<dbReference type="EMBL" id="VCKY01000009">
    <property type="protein sequence ID" value="TMR24584.1"/>
    <property type="molecule type" value="Genomic_DNA"/>
</dbReference>
<evidence type="ECO:0000313" key="2">
    <source>
        <dbReference type="Proteomes" id="UP000309128"/>
    </source>
</evidence>
<name>A0A5S4FW62_9ACTN</name>
<sequence>MDERVRRLLDRYAAAGGGAAVLRLAGGRLGDLIVKGVNGHLSSAVAARVTLNGESIVTAGPADLVMLGALCHRPDAYRQR</sequence>